<evidence type="ECO:0000256" key="1">
    <source>
        <dbReference type="ARBA" id="ARBA00010429"/>
    </source>
</evidence>
<keyword evidence="2" id="KW-0004">4Fe-4S</keyword>
<reference evidence="10 11" key="1">
    <citation type="journal article" date="2009" name="Appl. Environ. Microbiol.">
        <title>Community genomic and proteomic analyses of chemoautotrophic iron-oxidizing "Leptospirillum rubarum" (Group II) and "Leptospirillum ferrodiazotrophum" (Group III) bacteria in acid mine drainage biofilms.</title>
        <authorList>
            <person name="Goltsman D.S."/>
            <person name="Denef V.J."/>
            <person name="Singer S.W."/>
            <person name="VerBerkmoes N.C."/>
            <person name="Lefsrud M."/>
            <person name="Mueller R.S."/>
            <person name="Dick G.J."/>
            <person name="Sun C.L."/>
            <person name="Wheeler K.E."/>
            <person name="Zemla A."/>
            <person name="Baker B.J."/>
            <person name="Hauser L."/>
            <person name="Land M."/>
            <person name="Shah M.B."/>
            <person name="Thelen M.P."/>
            <person name="Hettich R.L."/>
            <person name="Banfield J.F."/>
        </authorList>
    </citation>
    <scope>NUCLEOTIDE SEQUENCE [LARGE SCALE GENOMIC DNA]</scope>
</reference>
<dbReference type="GO" id="GO:0046872">
    <property type="term" value="F:metal ion binding"/>
    <property type="evidence" value="ECO:0007669"/>
    <property type="project" value="UniProtKB-KW"/>
</dbReference>
<dbReference type="InterPro" id="IPR005117">
    <property type="entry name" value="NiRdtase/SiRdtase_haem-b_fer"/>
</dbReference>
<keyword evidence="11" id="KW-1185">Reference proteome</keyword>
<comment type="similarity">
    <text evidence="1">Belongs to the nitrite and sulfite reductase 4Fe-4S domain family.</text>
</comment>
<dbReference type="SUPFAM" id="SSF56014">
    <property type="entry name" value="Nitrite and sulphite reductase 4Fe-4S domain-like"/>
    <property type="match status" value="2"/>
</dbReference>
<dbReference type="InterPro" id="IPR006066">
    <property type="entry name" value="NO2/SO3_Rdtase_FeS/sirohaem_BS"/>
</dbReference>
<evidence type="ECO:0000259" key="8">
    <source>
        <dbReference type="Pfam" id="PF01077"/>
    </source>
</evidence>
<dbReference type="PROSITE" id="PS00365">
    <property type="entry name" value="NIR_SIR"/>
    <property type="match status" value="1"/>
</dbReference>
<evidence type="ECO:0000313" key="10">
    <source>
        <dbReference type="EMBL" id="EES51662.1"/>
    </source>
</evidence>
<organism evidence="10 11">
    <name type="scientific">Leptospirillum ferrodiazotrophum</name>
    <dbReference type="NCBI Taxonomy" id="412449"/>
    <lineage>
        <taxon>Bacteria</taxon>
        <taxon>Pseudomonadati</taxon>
        <taxon>Nitrospirota</taxon>
        <taxon>Nitrospiria</taxon>
        <taxon>Nitrospirales</taxon>
        <taxon>Nitrospiraceae</taxon>
        <taxon>Leptospirillum</taxon>
    </lineage>
</organism>
<dbReference type="GO" id="GO:0020037">
    <property type="term" value="F:heme binding"/>
    <property type="evidence" value="ECO:0007669"/>
    <property type="project" value="InterPro"/>
</dbReference>
<feature type="domain" description="Nitrite/sulphite reductase 4Fe-4S" evidence="8">
    <location>
        <begin position="138"/>
        <end position="280"/>
    </location>
</feature>
<feature type="domain" description="Nitrite/sulphite reductase 4Fe-4S" evidence="8">
    <location>
        <begin position="398"/>
        <end position="533"/>
    </location>
</feature>
<dbReference type="PANTHER" id="PTHR32439:SF0">
    <property type="entry name" value="FERREDOXIN--NITRITE REDUCTASE, CHLOROPLASTIC"/>
    <property type="match status" value="1"/>
</dbReference>
<dbReference type="PRINTS" id="PR00397">
    <property type="entry name" value="SIROHAEM"/>
</dbReference>
<evidence type="ECO:0000313" key="11">
    <source>
        <dbReference type="Proteomes" id="UP000009374"/>
    </source>
</evidence>
<evidence type="ECO:0000256" key="7">
    <source>
        <dbReference type="ARBA" id="ARBA00023014"/>
    </source>
</evidence>
<dbReference type="Proteomes" id="UP000009374">
    <property type="component" value="Unassembled WGS sequence"/>
</dbReference>
<name>C6I0K7_9BACT</name>
<dbReference type="GO" id="GO:0016491">
    <property type="term" value="F:oxidoreductase activity"/>
    <property type="evidence" value="ECO:0007669"/>
    <property type="project" value="UniProtKB-KW"/>
</dbReference>
<dbReference type="Gene3D" id="3.30.413.10">
    <property type="entry name" value="Sulfite Reductase Hemoprotein, domain 1"/>
    <property type="match status" value="2"/>
</dbReference>
<dbReference type="Pfam" id="PF03460">
    <property type="entry name" value="NIR_SIR_ferr"/>
    <property type="match status" value="2"/>
</dbReference>
<dbReference type="SUPFAM" id="SSF55124">
    <property type="entry name" value="Nitrite/Sulfite reductase N-terminal domain-like"/>
    <property type="match status" value="2"/>
</dbReference>
<dbReference type="GO" id="GO:0051539">
    <property type="term" value="F:4 iron, 4 sulfur cluster binding"/>
    <property type="evidence" value="ECO:0007669"/>
    <property type="project" value="UniProtKB-KW"/>
</dbReference>
<accession>C6I0K7</accession>
<sequence length="555" mass="60783">MAQGEGESKAARHERIKGAGNPWELLEVILSGADMGAGGLSREEIDVRTRWWGVYPQGDGEGVRGRGTDRFMVRVRIPGGRLSVAQLRALGEISERYARGTADITVRQNIQFHHVEAPSLRPLFRALSAVGLSTRGACGDDTRNITACPVSDLLASERALDRELLAEVDRALNGNPLFYNLPRKFKITFSAGSCGCTYPEINDVGILPHLHPVWGEGYLFRIGGGLATRPHFSIPLPRFIAPERVVPVLLAIATLFRERSELREKRERARLKFLFLEHGWTIDAFATRLEEILGEPLPVLDEIPLFPMARREERDHLGVHPQSDGRFFAGLAVPGGTLSPRLIGHIADLADKFGRGEIRLTSQQNLILPGLSLSSLDAFEKSLSGSGLTLGSGFSSRVVSCTGKTFCRLALAETKELGERLAHTLEKAFPTLESPPYLHLSGCPNDCGQMRLADIGLSGIQGKNGDNGAEDGFDLLIGGSGPEGIAISRRTGVRLLKDQVAPFVTRLLAFYRENCKDNESFRDFVDRTGTEWVSLLDRGTADELRLFSEGLAVRS</sequence>
<dbReference type="AlphaFoldDB" id="C6I0K7"/>
<evidence type="ECO:0000256" key="6">
    <source>
        <dbReference type="ARBA" id="ARBA00023004"/>
    </source>
</evidence>
<keyword evidence="3" id="KW-0349">Heme</keyword>
<dbReference type="EMBL" id="GG693887">
    <property type="protein sequence ID" value="EES51662.1"/>
    <property type="molecule type" value="Genomic_DNA"/>
</dbReference>
<evidence type="ECO:0000256" key="5">
    <source>
        <dbReference type="ARBA" id="ARBA00023002"/>
    </source>
</evidence>
<dbReference type="PANTHER" id="PTHR32439">
    <property type="entry name" value="FERREDOXIN--NITRITE REDUCTASE, CHLOROPLASTIC"/>
    <property type="match status" value="1"/>
</dbReference>
<keyword evidence="4" id="KW-0479">Metal-binding</keyword>
<proteinExistence type="inferred from homology"/>
<evidence type="ECO:0000256" key="3">
    <source>
        <dbReference type="ARBA" id="ARBA00022617"/>
    </source>
</evidence>
<dbReference type="Gene3D" id="3.90.480.10">
    <property type="entry name" value="Sulfite Reductase Hemoprotein,Domain 2"/>
    <property type="match status" value="1"/>
</dbReference>
<protein>
    <submittedName>
        <fullName evidence="10">Nitrite/sulfite reductase</fullName>
    </submittedName>
</protein>
<evidence type="ECO:0000256" key="2">
    <source>
        <dbReference type="ARBA" id="ARBA00022485"/>
    </source>
</evidence>
<dbReference type="Pfam" id="PF01077">
    <property type="entry name" value="NIR_SIR"/>
    <property type="match status" value="2"/>
</dbReference>
<dbReference type="InterPro" id="IPR051329">
    <property type="entry name" value="NIR_SIR_4Fe-4S"/>
</dbReference>
<keyword evidence="5" id="KW-0560">Oxidoreductase</keyword>
<keyword evidence="7" id="KW-0411">Iron-sulfur</keyword>
<evidence type="ECO:0000256" key="4">
    <source>
        <dbReference type="ARBA" id="ARBA00022723"/>
    </source>
</evidence>
<dbReference type="InterPro" id="IPR036136">
    <property type="entry name" value="Nit/Sulf_reduc_fer-like_dom_sf"/>
</dbReference>
<gene>
    <name evidence="10" type="ORF">UBAL3_95680100</name>
</gene>
<dbReference type="InterPro" id="IPR006067">
    <property type="entry name" value="NO2/SO3_Rdtase_4Fe4S_dom"/>
</dbReference>
<feature type="domain" description="Nitrite/Sulfite reductase ferredoxin-like" evidence="9">
    <location>
        <begin position="68"/>
        <end position="129"/>
    </location>
</feature>
<feature type="domain" description="Nitrite/Sulfite reductase ferredoxin-like" evidence="9">
    <location>
        <begin position="320"/>
        <end position="383"/>
    </location>
</feature>
<dbReference type="InterPro" id="IPR045854">
    <property type="entry name" value="NO2/SO3_Rdtase_4Fe4S_sf"/>
</dbReference>
<keyword evidence="6" id="KW-0408">Iron</keyword>
<evidence type="ECO:0000259" key="9">
    <source>
        <dbReference type="Pfam" id="PF03460"/>
    </source>
</evidence>